<reference evidence="1 2" key="1">
    <citation type="journal article" date="2019" name="Sci. Rep.">
        <title>Orb-weaving spider Araneus ventricosus genome elucidates the spidroin gene catalogue.</title>
        <authorList>
            <person name="Kono N."/>
            <person name="Nakamura H."/>
            <person name="Ohtoshi R."/>
            <person name="Moran D.A.P."/>
            <person name="Shinohara A."/>
            <person name="Yoshida Y."/>
            <person name="Fujiwara M."/>
            <person name="Mori M."/>
            <person name="Tomita M."/>
            <person name="Arakawa K."/>
        </authorList>
    </citation>
    <scope>NUCLEOTIDE SEQUENCE [LARGE SCALE GENOMIC DNA]</scope>
</reference>
<proteinExistence type="predicted"/>
<dbReference type="Proteomes" id="UP000499080">
    <property type="component" value="Unassembled WGS sequence"/>
</dbReference>
<comment type="caution">
    <text evidence="1">The sequence shown here is derived from an EMBL/GenBank/DDBJ whole genome shotgun (WGS) entry which is preliminary data.</text>
</comment>
<evidence type="ECO:0000313" key="2">
    <source>
        <dbReference type="Proteomes" id="UP000499080"/>
    </source>
</evidence>
<organism evidence="1 2">
    <name type="scientific">Araneus ventricosus</name>
    <name type="common">Orbweaver spider</name>
    <name type="synonym">Epeira ventricosa</name>
    <dbReference type="NCBI Taxonomy" id="182803"/>
    <lineage>
        <taxon>Eukaryota</taxon>
        <taxon>Metazoa</taxon>
        <taxon>Ecdysozoa</taxon>
        <taxon>Arthropoda</taxon>
        <taxon>Chelicerata</taxon>
        <taxon>Arachnida</taxon>
        <taxon>Araneae</taxon>
        <taxon>Araneomorphae</taxon>
        <taxon>Entelegynae</taxon>
        <taxon>Araneoidea</taxon>
        <taxon>Araneidae</taxon>
        <taxon>Araneus</taxon>
    </lineage>
</organism>
<name>A0A4Y2LN95_ARAVE</name>
<accession>A0A4Y2LN95</accession>
<protein>
    <submittedName>
        <fullName evidence="1">Uncharacterized protein</fullName>
    </submittedName>
</protein>
<evidence type="ECO:0000313" key="1">
    <source>
        <dbReference type="EMBL" id="GBN15026.1"/>
    </source>
</evidence>
<gene>
    <name evidence="1" type="ORF">AVEN_16303_1</name>
</gene>
<dbReference type="EMBL" id="BGPR01005976">
    <property type="protein sequence ID" value="GBN15026.1"/>
    <property type="molecule type" value="Genomic_DNA"/>
</dbReference>
<keyword evidence="2" id="KW-1185">Reference proteome</keyword>
<sequence length="105" mass="12437">MEWRQVPVTTKRTPLNDNVTVVQDGSFGRNILGSRTDLHKPECNDDSHIYFRDVILEQHTFTGAPWKRNFCLWMTTLNYRKHCGDANVFNRRISPVWISQYTHRT</sequence>
<dbReference type="AlphaFoldDB" id="A0A4Y2LN95"/>